<evidence type="ECO:0000256" key="1">
    <source>
        <dbReference type="SAM" id="MobiDB-lite"/>
    </source>
</evidence>
<dbReference type="AlphaFoldDB" id="A0A8S9RM79"/>
<protein>
    <submittedName>
        <fullName evidence="2">Uncharacterized protein</fullName>
    </submittedName>
</protein>
<sequence length="482" mass="52728">MAGNREMELGRYVATELWFELGRYVATELWLELGRYVATDLWLEPGRYVVTELLAQARSLRSNRAEHVFGCCVATLFELLSDDSCFFRKVFHKEESILKKYLSKKYLSKKLAPQLVRVENLAGGLRISAKLGVLNEVYFKLRGREFSRKSKFQCGDGRGYISGADSNFSGRSADHLSFREKLVRRQAEKELVRAGAELPSSSALAVALGHGTDGVTPRDTGTLAGSIVPDASVLSAGSSTTPILVEDKERGADSMPPPPARKEIVLALHAPSVVPVTQPKGRKRKFTKGGDGESSQQGGSSIASGLRGKFVSLIDGMISECGSETSRLAGELLELQGRWSETEAMLTAVKDSHSVKVSKLEVAIGELERDLGKTASSLLKEKKARKAKSSEVRRLQRQIEGDAGLNLSCFLVSHVQVNTSSNRWPCESYQATTRDPSLGGLVSHIKHHLELGISKAFPQPSCDPSIHSVLHPEFISKSDPFE</sequence>
<gene>
    <name evidence="2" type="ORF">F2Q69_00058537</name>
</gene>
<organism evidence="2 3">
    <name type="scientific">Brassica cretica</name>
    <name type="common">Mustard</name>
    <dbReference type="NCBI Taxonomy" id="69181"/>
    <lineage>
        <taxon>Eukaryota</taxon>
        <taxon>Viridiplantae</taxon>
        <taxon>Streptophyta</taxon>
        <taxon>Embryophyta</taxon>
        <taxon>Tracheophyta</taxon>
        <taxon>Spermatophyta</taxon>
        <taxon>Magnoliopsida</taxon>
        <taxon>eudicotyledons</taxon>
        <taxon>Gunneridae</taxon>
        <taxon>Pentapetalae</taxon>
        <taxon>rosids</taxon>
        <taxon>malvids</taxon>
        <taxon>Brassicales</taxon>
        <taxon>Brassicaceae</taxon>
        <taxon>Brassiceae</taxon>
        <taxon>Brassica</taxon>
    </lineage>
</organism>
<evidence type="ECO:0000313" key="2">
    <source>
        <dbReference type="EMBL" id="KAF3573990.1"/>
    </source>
</evidence>
<proteinExistence type="predicted"/>
<comment type="caution">
    <text evidence="2">The sequence shown here is derived from an EMBL/GenBank/DDBJ whole genome shotgun (WGS) entry which is preliminary data.</text>
</comment>
<evidence type="ECO:0000313" key="3">
    <source>
        <dbReference type="Proteomes" id="UP000712600"/>
    </source>
</evidence>
<feature type="compositionally biased region" description="Low complexity" evidence="1">
    <location>
        <begin position="293"/>
        <end position="303"/>
    </location>
</feature>
<name>A0A8S9RM79_BRACR</name>
<dbReference type="EMBL" id="QGKX02000095">
    <property type="protein sequence ID" value="KAF3573990.1"/>
    <property type="molecule type" value="Genomic_DNA"/>
</dbReference>
<feature type="region of interest" description="Disordered" evidence="1">
    <location>
        <begin position="277"/>
        <end position="303"/>
    </location>
</feature>
<reference evidence="2" key="1">
    <citation type="submission" date="2019-12" db="EMBL/GenBank/DDBJ databases">
        <title>Genome sequencing and annotation of Brassica cretica.</title>
        <authorList>
            <person name="Studholme D.J."/>
            <person name="Sarris P."/>
        </authorList>
    </citation>
    <scope>NUCLEOTIDE SEQUENCE</scope>
    <source>
        <strain evidence="2">PFS-109/04</strain>
        <tissue evidence="2">Leaf</tissue>
    </source>
</reference>
<dbReference type="Proteomes" id="UP000712600">
    <property type="component" value="Unassembled WGS sequence"/>
</dbReference>
<accession>A0A8S9RM79</accession>